<dbReference type="GO" id="GO:0015074">
    <property type="term" value="P:DNA integration"/>
    <property type="evidence" value="ECO:0007669"/>
    <property type="project" value="InterPro"/>
</dbReference>
<evidence type="ECO:0000259" key="3">
    <source>
        <dbReference type="PROSITE" id="PS51898"/>
    </source>
</evidence>
<dbReference type="CDD" id="cd00397">
    <property type="entry name" value="DNA_BRE_C"/>
    <property type="match status" value="1"/>
</dbReference>
<keyword evidence="1" id="KW-0233">DNA recombination</keyword>
<dbReference type="AlphaFoldDB" id="A0A8S3QW42"/>
<dbReference type="InterPro" id="IPR011010">
    <property type="entry name" value="DNA_brk_join_enz"/>
</dbReference>
<dbReference type="SUPFAM" id="SSF56349">
    <property type="entry name" value="DNA breaking-rejoining enzymes"/>
    <property type="match status" value="1"/>
</dbReference>
<evidence type="ECO:0000313" key="4">
    <source>
        <dbReference type="EMBL" id="CAG2200989.1"/>
    </source>
</evidence>
<comment type="caution">
    <text evidence="4">The sequence shown here is derived from an EMBL/GenBank/DDBJ whole genome shotgun (WGS) entry which is preliminary data.</text>
</comment>
<feature type="region of interest" description="Disordered" evidence="2">
    <location>
        <begin position="471"/>
        <end position="519"/>
    </location>
</feature>
<dbReference type="GO" id="GO:0006310">
    <property type="term" value="P:DNA recombination"/>
    <property type="evidence" value="ECO:0007669"/>
    <property type="project" value="UniProtKB-KW"/>
</dbReference>
<accession>A0A8S3QW42</accession>
<feature type="region of interest" description="Disordered" evidence="2">
    <location>
        <begin position="532"/>
        <end position="557"/>
    </location>
</feature>
<dbReference type="OrthoDB" id="10067014at2759"/>
<dbReference type="InterPro" id="IPR002104">
    <property type="entry name" value="Integrase_catalytic"/>
</dbReference>
<evidence type="ECO:0000256" key="2">
    <source>
        <dbReference type="SAM" id="MobiDB-lite"/>
    </source>
</evidence>
<feature type="domain" description="Tyr recombinase" evidence="3">
    <location>
        <begin position="144"/>
        <end position="360"/>
    </location>
</feature>
<sequence>MENMADDVSTRQAQNRFGDASEDDVYHLLTNINSKNTAKSTKFAVKLLRDYCLAKELDVEFENLPVSELCTLLKGFYINLRRHNGELYTRSSFLVVRQSLNRFLRNPPVSKSFDIMADSTFNNANDAFKAMCKKMRQEGKGKIQHKPSIQKGDIVKLYNHPRVFNPNIPTGLLNKVFFELILYFCRRGQENLRDLKVSDFDILTDDSGKRYVSKVTSELTKNHQGDQTEEFEPEGGRMYETKTAMCPLASFVKYLEKRNPNCSALLQRPKDEFDEDGNSWFQNKPLGKNTLGDMMTSISKAASLSKVYSNHCIRATCITLLNEAGFEGRHIITISGHRSEESIKSYCRDTTNKQKREMSKFVSEFTTVTETQSENLTVEFDNSVTEDELVLSASQTDEIIDEIVQGEVELQPLTDITNIPNTNQQVKIDSKVAPHSTGSGFMFHDCNVTINMGLGATPMMTPMMTPSHHITTPAGHPTPSYNPTPRQPHTPAWPGHTPRATPRTPSHPPSQRAMGPTAGTDWAKAAEMWAKGRPSKSTHRASPAVHRNSPMPTGDSTPLFDERSCKVQCTSHLISVFCIVHVRYSVQVI</sequence>
<protein>
    <submittedName>
        <fullName evidence="4">KCTD1_15</fullName>
    </submittedName>
</protein>
<evidence type="ECO:0000313" key="5">
    <source>
        <dbReference type="Proteomes" id="UP000683360"/>
    </source>
</evidence>
<dbReference type="InterPro" id="IPR052787">
    <property type="entry name" value="MAVS"/>
</dbReference>
<dbReference type="GO" id="GO:0003677">
    <property type="term" value="F:DNA binding"/>
    <property type="evidence" value="ECO:0007669"/>
    <property type="project" value="InterPro"/>
</dbReference>
<dbReference type="InterPro" id="IPR013762">
    <property type="entry name" value="Integrase-like_cat_sf"/>
</dbReference>
<organism evidence="4 5">
    <name type="scientific">Mytilus edulis</name>
    <name type="common">Blue mussel</name>
    <dbReference type="NCBI Taxonomy" id="6550"/>
    <lineage>
        <taxon>Eukaryota</taxon>
        <taxon>Metazoa</taxon>
        <taxon>Spiralia</taxon>
        <taxon>Lophotrochozoa</taxon>
        <taxon>Mollusca</taxon>
        <taxon>Bivalvia</taxon>
        <taxon>Autobranchia</taxon>
        <taxon>Pteriomorphia</taxon>
        <taxon>Mytilida</taxon>
        <taxon>Mytiloidea</taxon>
        <taxon>Mytilidae</taxon>
        <taxon>Mytilinae</taxon>
        <taxon>Mytilus</taxon>
    </lineage>
</organism>
<gene>
    <name evidence="4" type="ORF">MEDL_15626</name>
</gene>
<name>A0A8S3QW42_MYTED</name>
<evidence type="ECO:0000256" key="1">
    <source>
        <dbReference type="ARBA" id="ARBA00023172"/>
    </source>
</evidence>
<dbReference type="Gene3D" id="1.10.443.10">
    <property type="entry name" value="Intergrase catalytic core"/>
    <property type="match status" value="1"/>
</dbReference>
<proteinExistence type="predicted"/>
<dbReference type="EMBL" id="CAJPWZ010000810">
    <property type="protein sequence ID" value="CAG2200989.1"/>
    <property type="molecule type" value="Genomic_DNA"/>
</dbReference>
<dbReference type="Proteomes" id="UP000683360">
    <property type="component" value="Unassembled WGS sequence"/>
</dbReference>
<keyword evidence="5" id="KW-1185">Reference proteome</keyword>
<dbReference type="PROSITE" id="PS51898">
    <property type="entry name" value="TYR_RECOMBINASE"/>
    <property type="match status" value="1"/>
</dbReference>
<dbReference type="PANTHER" id="PTHR21446:SF6">
    <property type="entry name" value="MITOCHONDRIAL ANTIVIRAL-SIGNALING PROTEIN"/>
    <property type="match status" value="1"/>
</dbReference>
<dbReference type="PANTHER" id="PTHR21446">
    <property type="entry name" value="DUF3504 DOMAIN-CONTAINING PROTEIN"/>
    <property type="match status" value="1"/>
</dbReference>
<dbReference type="Pfam" id="PF00589">
    <property type="entry name" value="Phage_integrase"/>
    <property type="match status" value="1"/>
</dbReference>
<reference evidence="4" key="1">
    <citation type="submission" date="2021-03" db="EMBL/GenBank/DDBJ databases">
        <authorList>
            <person name="Bekaert M."/>
        </authorList>
    </citation>
    <scope>NUCLEOTIDE SEQUENCE</scope>
</reference>